<dbReference type="Proteomes" id="UP001055868">
    <property type="component" value="Chromosome"/>
</dbReference>
<evidence type="ECO:0000313" key="8">
    <source>
        <dbReference type="Proteomes" id="UP001055868"/>
    </source>
</evidence>
<keyword evidence="4 7" id="KW-0378">Hydrolase</keyword>
<name>A0ABY4N6E5_9MICO</name>
<protein>
    <recommendedName>
        <fullName evidence="2">adenosylhomocysteine nucleosidase</fullName>
        <ecNumber evidence="2">3.2.2.9</ecNumber>
    </recommendedName>
</protein>
<dbReference type="NCBIfam" id="TIGR01704">
    <property type="entry name" value="MTA_SAH-Nsdase"/>
    <property type="match status" value="1"/>
</dbReference>
<dbReference type="RefSeq" id="WP_249478608.1">
    <property type="nucleotide sequence ID" value="NZ_CP097218.1"/>
</dbReference>
<proteinExistence type="predicted"/>
<accession>A0ABY4N6E5</accession>
<dbReference type="PANTHER" id="PTHR46832:SF1">
    <property type="entry name" value="5'-METHYLTHIOADENOSINE_S-ADENOSYLHOMOCYSTEINE NUCLEOSIDASE"/>
    <property type="match status" value="1"/>
</dbReference>
<comment type="pathway">
    <text evidence="1">Amino-acid biosynthesis; L-methionine biosynthesis via salvage pathway; S-methyl-5-thio-alpha-D-ribose 1-phosphate from S-methyl-5'-thioadenosine (hydrolase route): step 1/2.</text>
</comment>
<keyword evidence="5" id="KW-0486">Methionine biosynthesis</keyword>
<dbReference type="PANTHER" id="PTHR46832">
    <property type="entry name" value="5'-METHYLTHIOADENOSINE/S-ADENOSYLHOMOCYSTEINE NUCLEOSIDASE"/>
    <property type="match status" value="1"/>
</dbReference>
<evidence type="ECO:0000256" key="2">
    <source>
        <dbReference type="ARBA" id="ARBA00011974"/>
    </source>
</evidence>
<evidence type="ECO:0000313" key="7">
    <source>
        <dbReference type="EMBL" id="UQN29411.1"/>
    </source>
</evidence>
<evidence type="ECO:0000256" key="4">
    <source>
        <dbReference type="ARBA" id="ARBA00022801"/>
    </source>
</evidence>
<reference evidence="7" key="1">
    <citation type="submission" date="2022-05" db="EMBL/GenBank/DDBJ databases">
        <title>Genomic analysis of Brachybacterium sp. CBA3104.</title>
        <authorList>
            <person name="Roh S.W."/>
            <person name="Kim Y.B."/>
            <person name="Kim Y."/>
        </authorList>
    </citation>
    <scope>NUCLEOTIDE SEQUENCE</scope>
    <source>
        <strain evidence="7">CBA3104</strain>
    </source>
</reference>
<evidence type="ECO:0000259" key="6">
    <source>
        <dbReference type="Pfam" id="PF01048"/>
    </source>
</evidence>
<dbReference type="CDD" id="cd09008">
    <property type="entry name" value="MTAN"/>
    <property type="match status" value="1"/>
</dbReference>
<keyword evidence="3" id="KW-0028">Amino-acid biosynthesis</keyword>
<dbReference type="InterPro" id="IPR010049">
    <property type="entry name" value="MTA_SAH_Nsdase"/>
</dbReference>
<dbReference type="EC" id="3.2.2.9" evidence="2"/>
<evidence type="ECO:0000256" key="1">
    <source>
        <dbReference type="ARBA" id="ARBA00004945"/>
    </source>
</evidence>
<dbReference type="GO" id="GO:0008930">
    <property type="term" value="F:methylthioadenosine nucleosidase activity"/>
    <property type="evidence" value="ECO:0007669"/>
    <property type="project" value="UniProtKB-EC"/>
</dbReference>
<organism evidence="7 8">
    <name type="scientific">Brachybacterium kimchii</name>
    <dbReference type="NCBI Taxonomy" id="2942909"/>
    <lineage>
        <taxon>Bacteria</taxon>
        <taxon>Bacillati</taxon>
        <taxon>Actinomycetota</taxon>
        <taxon>Actinomycetes</taxon>
        <taxon>Micrococcales</taxon>
        <taxon>Dermabacteraceae</taxon>
        <taxon>Brachybacterium</taxon>
    </lineage>
</organism>
<dbReference type="Pfam" id="PF01048">
    <property type="entry name" value="PNP_UDP_1"/>
    <property type="match status" value="1"/>
</dbReference>
<dbReference type="InterPro" id="IPR035994">
    <property type="entry name" value="Nucleoside_phosphorylase_sf"/>
</dbReference>
<dbReference type="GO" id="GO:0008782">
    <property type="term" value="F:adenosylhomocysteine nucleosidase activity"/>
    <property type="evidence" value="ECO:0007669"/>
    <property type="project" value="UniProtKB-EC"/>
</dbReference>
<dbReference type="InterPro" id="IPR000845">
    <property type="entry name" value="Nucleoside_phosphorylase_d"/>
</dbReference>
<dbReference type="Gene3D" id="3.40.50.1580">
    <property type="entry name" value="Nucleoside phosphorylase domain"/>
    <property type="match status" value="1"/>
</dbReference>
<feature type="domain" description="Nucleoside phosphorylase" evidence="6">
    <location>
        <begin position="26"/>
        <end position="254"/>
    </location>
</feature>
<evidence type="ECO:0000256" key="3">
    <source>
        <dbReference type="ARBA" id="ARBA00022605"/>
    </source>
</evidence>
<gene>
    <name evidence="7" type="primary">mtnN</name>
    <name evidence="7" type="ORF">M4486_17520</name>
</gene>
<sequence>MTSSTTPSGAHSPAAERPVLRGSGPVLILAAMDEEASPLVERMLSPRRADLPLSAPAHAWAGTLGGLDAVVATSGIGISAATSAATWGILTQHPRLVISAGSAGGLASGIGVGTLVIGESFTYSIADATAFGYAPGQVPGGPERFRTDPRLVDLAARAAEDTATAHGVRRGLMLSGDAFVTAEIAAPMRERFPGALSADMESTAIAQTCSSLGVPFLAMRAISDLCGPAADEQFHLELDVVAETSARAVCRLLEDVAAG</sequence>
<dbReference type="EMBL" id="CP097218">
    <property type="protein sequence ID" value="UQN29411.1"/>
    <property type="molecule type" value="Genomic_DNA"/>
</dbReference>
<dbReference type="SUPFAM" id="SSF53167">
    <property type="entry name" value="Purine and uridine phosphorylases"/>
    <property type="match status" value="1"/>
</dbReference>
<keyword evidence="7" id="KW-0326">Glycosidase</keyword>
<evidence type="ECO:0000256" key="5">
    <source>
        <dbReference type="ARBA" id="ARBA00023167"/>
    </source>
</evidence>
<keyword evidence="8" id="KW-1185">Reference proteome</keyword>